<dbReference type="Pfam" id="PF02779">
    <property type="entry name" value="Transket_pyr"/>
    <property type="match status" value="1"/>
</dbReference>
<dbReference type="Proteomes" id="UP000298127">
    <property type="component" value="Unassembled WGS sequence"/>
</dbReference>
<evidence type="ECO:0000256" key="1">
    <source>
        <dbReference type="ARBA" id="ARBA00001964"/>
    </source>
</evidence>
<dbReference type="RefSeq" id="WP_135119935.1">
    <property type="nucleotide sequence ID" value="NZ_SPQZ01000002.1"/>
</dbReference>
<dbReference type="FunFam" id="3.40.50.920:FF:000001">
    <property type="entry name" value="Pyruvate dehydrogenase E1 beta subunit"/>
    <property type="match status" value="1"/>
</dbReference>
<reference evidence="5 6" key="1">
    <citation type="journal article" date="2018" name="J. Microbiol.">
        <title>Leifsonia flava sp. nov., a novel actinobacterium isolated from the rhizosphere of Aquilegia viridiflora.</title>
        <authorList>
            <person name="Cai Y."/>
            <person name="Tao W.Z."/>
            <person name="Ma Y.J."/>
            <person name="Cheng J."/>
            <person name="Zhang M.Y."/>
            <person name="Zhang Y.X."/>
        </authorList>
    </citation>
    <scope>NUCLEOTIDE SEQUENCE [LARGE SCALE GENOMIC DNA]</scope>
    <source>
        <strain evidence="5 6">SYP-B2174</strain>
    </source>
</reference>
<organism evidence="5 6">
    <name type="scientific">Orlajensenia leifsoniae</name>
    <dbReference type="NCBI Taxonomy" id="2561933"/>
    <lineage>
        <taxon>Bacteria</taxon>
        <taxon>Bacillati</taxon>
        <taxon>Actinomycetota</taxon>
        <taxon>Actinomycetes</taxon>
        <taxon>Micrococcales</taxon>
        <taxon>Microbacteriaceae</taxon>
        <taxon>Orlajensenia</taxon>
    </lineage>
</organism>
<dbReference type="EMBL" id="SPQZ01000002">
    <property type="protein sequence ID" value="TFV99400.1"/>
    <property type="molecule type" value="Genomic_DNA"/>
</dbReference>
<dbReference type="SUPFAM" id="SSF52518">
    <property type="entry name" value="Thiamin diphosphate-binding fold (THDP-binding)"/>
    <property type="match status" value="1"/>
</dbReference>
<gene>
    <name evidence="5" type="ORF">E4M00_04230</name>
</gene>
<dbReference type="Pfam" id="PF02780">
    <property type="entry name" value="Transketolase_C"/>
    <property type="match status" value="1"/>
</dbReference>
<evidence type="ECO:0000259" key="4">
    <source>
        <dbReference type="SMART" id="SM00861"/>
    </source>
</evidence>
<sequence>MLDAPVDTQTLTLANAINAGLRRALHDDDKVVLLGEDIGTLGGVYRVTDGLQREFGARRVVDTPLAEAGILGTAVGLAYRGYRPVCEIQFDGFIYPAFDQIVAQVAKLHYRTQGAVRMPITIRVPFGGGIGAAEHHSESPEAYFTHTSGLRVVAVSNPQDAYTMIRQAIASDDPVLYFEPKRRYHQKAPVELDGSLSLTEPMGSARVVVPGDDVTLLAYGPLVQTATDAARAATADGISVEVIDLRSLAPVDYATIEASVRRTGRLVIAHEAGSQGGVGGEIAASVTERCFSYLEHAPVRVTGFDVPYPPSRLEVHHLPGLDRILDGVDRALGRSNSLSELEAGW</sequence>
<proteinExistence type="predicted"/>
<dbReference type="PANTHER" id="PTHR43257">
    <property type="entry name" value="PYRUVATE DEHYDROGENASE E1 COMPONENT BETA SUBUNIT"/>
    <property type="match status" value="1"/>
</dbReference>
<dbReference type="Gene3D" id="3.40.50.920">
    <property type="match status" value="1"/>
</dbReference>
<evidence type="ECO:0000313" key="6">
    <source>
        <dbReference type="Proteomes" id="UP000298127"/>
    </source>
</evidence>
<accession>A0A4Y9R537</accession>
<evidence type="ECO:0000256" key="2">
    <source>
        <dbReference type="ARBA" id="ARBA00023002"/>
    </source>
</evidence>
<dbReference type="CDD" id="cd07036">
    <property type="entry name" value="TPP_PYR_E1-PDHc-beta_like"/>
    <property type="match status" value="1"/>
</dbReference>
<dbReference type="GO" id="GO:0016491">
    <property type="term" value="F:oxidoreductase activity"/>
    <property type="evidence" value="ECO:0007669"/>
    <property type="project" value="UniProtKB-KW"/>
</dbReference>
<dbReference type="FunFam" id="3.40.50.970:FF:000001">
    <property type="entry name" value="Pyruvate dehydrogenase E1 beta subunit"/>
    <property type="match status" value="1"/>
</dbReference>
<dbReference type="SMART" id="SM00861">
    <property type="entry name" value="Transket_pyr"/>
    <property type="match status" value="1"/>
</dbReference>
<comment type="cofactor">
    <cofactor evidence="1">
        <name>thiamine diphosphate</name>
        <dbReference type="ChEBI" id="CHEBI:58937"/>
    </cofactor>
</comment>
<keyword evidence="2" id="KW-0560">Oxidoreductase</keyword>
<comment type="caution">
    <text evidence="5">The sequence shown here is derived from an EMBL/GenBank/DDBJ whole genome shotgun (WGS) entry which is preliminary data.</text>
</comment>
<dbReference type="InterPro" id="IPR009014">
    <property type="entry name" value="Transketo_C/PFOR_II"/>
</dbReference>
<keyword evidence="3" id="KW-0786">Thiamine pyrophosphate</keyword>
<name>A0A4Y9R537_9MICO</name>
<dbReference type="PANTHER" id="PTHR43257:SF2">
    <property type="entry name" value="PYRUVATE DEHYDROGENASE E1 COMPONENT SUBUNIT BETA"/>
    <property type="match status" value="1"/>
</dbReference>
<dbReference type="GO" id="GO:0000287">
    <property type="term" value="F:magnesium ion binding"/>
    <property type="evidence" value="ECO:0007669"/>
    <property type="project" value="UniProtKB-ARBA"/>
</dbReference>
<dbReference type="SUPFAM" id="SSF52922">
    <property type="entry name" value="TK C-terminal domain-like"/>
    <property type="match status" value="1"/>
</dbReference>
<evidence type="ECO:0000313" key="5">
    <source>
        <dbReference type="EMBL" id="TFV99400.1"/>
    </source>
</evidence>
<dbReference type="InterPro" id="IPR029061">
    <property type="entry name" value="THDP-binding"/>
</dbReference>
<dbReference type="InterPro" id="IPR033248">
    <property type="entry name" value="Transketolase_C"/>
</dbReference>
<dbReference type="InterPro" id="IPR005475">
    <property type="entry name" value="Transketolase-like_Pyr-bd"/>
</dbReference>
<protein>
    <submittedName>
        <fullName evidence="5">Alpha-ketoacid dehydrogenase subunit beta</fullName>
    </submittedName>
</protein>
<keyword evidence="6" id="KW-1185">Reference proteome</keyword>
<dbReference type="Gene3D" id="3.40.50.970">
    <property type="match status" value="1"/>
</dbReference>
<dbReference type="AlphaFoldDB" id="A0A4Y9R537"/>
<feature type="domain" description="Transketolase-like pyrimidine-binding" evidence="4">
    <location>
        <begin position="11"/>
        <end position="186"/>
    </location>
</feature>
<evidence type="ECO:0000256" key="3">
    <source>
        <dbReference type="ARBA" id="ARBA00023052"/>
    </source>
</evidence>